<dbReference type="InterPro" id="IPR043128">
    <property type="entry name" value="Rev_trsase/Diguanyl_cyclase"/>
</dbReference>
<dbReference type="InterPro" id="IPR001633">
    <property type="entry name" value="EAL_dom"/>
</dbReference>
<dbReference type="CDD" id="cd01949">
    <property type="entry name" value="GGDEF"/>
    <property type="match status" value="1"/>
</dbReference>
<accession>H7EPL0</accession>
<dbReference type="CDD" id="cd01948">
    <property type="entry name" value="EAL"/>
    <property type="match status" value="1"/>
</dbReference>
<dbReference type="NCBIfam" id="TIGR00254">
    <property type="entry name" value="GGDEF"/>
    <property type="match status" value="1"/>
</dbReference>
<dbReference type="AlphaFoldDB" id="H7EPL0"/>
<feature type="transmembrane region" description="Helical" evidence="1">
    <location>
        <begin position="71"/>
        <end position="90"/>
    </location>
</feature>
<dbReference type="Gene3D" id="3.20.20.450">
    <property type="entry name" value="EAL domain"/>
    <property type="match status" value="1"/>
</dbReference>
<dbReference type="InterPro" id="IPR000160">
    <property type="entry name" value="GGDEF_dom"/>
</dbReference>
<dbReference type="PROSITE" id="PS50887">
    <property type="entry name" value="GGDEF"/>
    <property type="match status" value="1"/>
</dbReference>
<dbReference type="InterPro" id="IPR035919">
    <property type="entry name" value="EAL_sf"/>
</dbReference>
<keyword evidence="1" id="KW-1133">Transmembrane helix</keyword>
<dbReference type="PATRIC" id="fig|907348.3.peg.2913"/>
<dbReference type="SUPFAM" id="SSF141868">
    <property type="entry name" value="EAL domain-like"/>
    <property type="match status" value="1"/>
</dbReference>
<evidence type="ECO:0000313" key="4">
    <source>
        <dbReference type="EMBL" id="EIC00411.1"/>
    </source>
</evidence>
<dbReference type="SUPFAM" id="SSF55073">
    <property type="entry name" value="Nucleotide cyclase"/>
    <property type="match status" value="1"/>
</dbReference>
<dbReference type="SMART" id="SM00267">
    <property type="entry name" value="GGDEF"/>
    <property type="match status" value="1"/>
</dbReference>
<name>H7EPL0_9SPIR</name>
<dbReference type="STRING" id="907348.TresaDRAFT_0505"/>
<dbReference type="Pfam" id="PF00990">
    <property type="entry name" value="GGDEF"/>
    <property type="match status" value="1"/>
</dbReference>
<evidence type="ECO:0000256" key="1">
    <source>
        <dbReference type="SAM" id="Phobius"/>
    </source>
</evidence>
<dbReference type="Proteomes" id="UP000003571">
    <property type="component" value="Unassembled WGS sequence"/>
</dbReference>
<keyword evidence="1" id="KW-0812">Transmembrane</keyword>
<dbReference type="InterPro" id="IPR029787">
    <property type="entry name" value="Nucleotide_cyclase"/>
</dbReference>
<evidence type="ECO:0000259" key="2">
    <source>
        <dbReference type="PROSITE" id="PS50883"/>
    </source>
</evidence>
<feature type="domain" description="EAL" evidence="2">
    <location>
        <begin position="304"/>
        <end position="558"/>
    </location>
</feature>
<dbReference type="eggNOG" id="COG5001">
    <property type="taxonomic scope" value="Bacteria"/>
</dbReference>
<dbReference type="SMART" id="SM00052">
    <property type="entry name" value="EAL"/>
    <property type="match status" value="1"/>
</dbReference>
<proteinExistence type="predicted"/>
<feature type="transmembrane region" description="Helical" evidence="1">
    <location>
        <begin position="7"/>
        <end position="28"/>
    </location>
</feature>
<feature type="domain" description="GGDEF" evidence="3">
    <location>
        <begin position="154"/>
        <end position="296"/>
    </location>
</feature>
<dbReference type="InterPro" id="IPR050706">
    <property type="entry name" value="Cyclic-di-GMP_PDE-like"/>
</dbReference>
<gene>
    <name evidence="4" type="ORF">TresaDRAFT_0505</name>
</gene>
<dbReference type="GO" id="GO:0071111">
    <property type="term" value="F:cyclic-guanylate-specific phosphodiesterase activity"/>
    <property type="evidence" value="ECO:0007669"/>
    <property type="project" value="InterPro"/>
</dbReference>
<evidence type="ECO:0000313" key="5">
    <source>
        <dbReference type="Proteomes" id="UP000003571"/>
    </source>
</evidence>
<dbReference type="Gene3D" id="3.30.70.270">
    <property type="match status" value="1"/>
</dbReference>
<dbReference type="RefSeq" id="WP_002706590.1">
    <property type="nucleotide sequence ID" value="NZ_AGRW01000055.1"/>
</dbReference>
<dbReference type="PROSITE" id="PS50883">
    <property type="entry name" value="EAL"/>
    <property type="match status" value="1"/>
</dbReference>
<dbReference type="PANTHER" id="PTHR33121:SF70">
    <property type="entry name" value="SIGNALING PROTEIN YKOW"/>
    <property type="match status" value="1"/>
</dbReference>
<evidence type="ECO:0000259" key="3">
    <source>
        <dbReference type="PROSITE" id="PS50887"/>
    </source>
</evidence>
<reference evidence="4 5" key="1">
    <citation type="submission" date="2011-09" db="EMBL/GenBank/DDBJ databases">
        <title>The draft genome of Treponema saccharophilum DSM 2985.</title>
        <authorList>
            <consortium name="US DOE Joint Genome Institute (JGI-PGF)"/>
            <person name="Lucas S."/>
            <person name="Copeland A."/>
            <person name="Lapidus A."/>
            <person name="Glavina del Rio T."/>
            <person name="Dalin E."/>
            <person name="Tice H."/>
            <person name="Bruce D."/>
            <person name="Goodwin L."/>
            <person name="Pitluck S."/>
            <person name="Peters L."/>
            <person name="Kyrpides N."/>
            <person name="Mavromatis K."/>
            <person name="Ivanova N."/>
            <person name="Markowitz V."/>
            <person name="Cheng J.-F."/>
            <person name="Hugenholtz P."/>
            <person name="Woyke T."/>
            <person name="Wu D."/>
            <person name="Gronow S."/>
            <person name="Wellnitz S."/>
            <person name="Brambilla E."/>
            <person name="Klenk H.-P."/>
            <person name="Eisen J.A."/>
        </authorList>
    </citation>
    <scope>NUCLEOTIDE SEQUENCE [LARGE SCALE GENOMIC DNA]</scope>
    <source>
        <strain evidence="4 5">DSM 2985</strain>
    </source>
</reference>
<dbReference type="EMBL" id="AGRW01000055">
    <property type="protein sequence ID" value="EIC00411.1"/>
    <property type="molecule type" value="Genomic_DNA"/>
</dbReference>
<dbReference type="PANTHER" id="PTHR33121">
    <property type="entry name" value="CYCLIC DI-GMP PHOSPHODIESTERASE PDEF"/>
    <property type="match status" value="1"/>
</dbReference>
<comment type="caution">
    <text evidence="4">The sequence shown here is derived from an EMBL/GenBank/DDBJ whole genome shotgun (WGS) entry which is preliminary data.</text>
</comment>
<organism evidence="4 5">
    <name type="scientific">Treponema saccharophilum DSM 2985</name>
    <dbReference type="NCBI Taxonomy" id="907348"/>
    <lineage>
        <taxon>Bacteria</taxon>
        <taxon>Pseudomonadati</taxon>
        <taxon>Spirochaetota</taxon>
        <taxon>Spirochaetia</taxon>
        <taxon>Spirochaetales</taxon>
        <taxon>Treponemataceae</taxon>
        <taxon>Treponema</taxon>
    </lineage>
</organism>
<feature type="transmembrane region" description="Helical" evidence="1">
    <location>
        <begin position="48"/>
        <end position="66"/>
    </location>
</feature>
<protein>
    <submittedName>
        <fullName evidence="4">Diguanylate cyclase/phosphodiesterase</fullName>
    </submittedName>
</protein>
<sequence length="558" mass="62768">MLHSIKSAIIITILAAISIFLIFFTSWLGAQSISSVTIGAMTIPTLSLQGVMQYMSFLFCMLMVLVESQNIFVRALPLTIVLASTAVNILKIMRTGQLSSVPGLSAALTTFCAIIIQMKFIRRESANSKTDYVTGLKNRRIFDETLRESCKKGKRASLAYFELENFKRINDEFGILAGDIVLKRVSERMKKFVGNEISLFKMNGANFAMIFPGSISRKELLSTLNEIIDEAAKKIDVFNGEVSENSFEQSCEVSLVCGVSKFPDDASDSVELLRDAANAISYAKKTNAHVIFYNKTMEDEMTNQLEAEKLIKNALKNNWFYLVYQPQFETNTKRLRGFETLIRCRKPDGTSVSPGIFIPPAEKSNLIILIDHYVLRRGMMEFKPVLDKSKKKFILSLNVSAKNIASSDFADRVKALIEETGFPPKCLEIEITEYSFSDSLETTVRNIQMLKNIGVQIALDDFGTGYTSISQLLKLPINLLKIDKSLIDNIETSQMNRDLVDSVIYMGHVMNCEVISEGVENERQLSLLNAHKCDFIQGFVWGRPLEYKKAVELCMKPQ</sequence>
<dbReference type="Pfam" id="PF00563">
    <property type="entry name" value="EAL"/>
    <property type="match status" value="1"/>
</dbReference>
<keyword evidence="5" id="KW-1185">Reference proteome</keyword>
<dbReference type="OrthoDB" id="366324at2"/>
<keyword evidence="1" id="KW-0472">Membrane</keyword>